<name>A0A1H8NUC5_9RHOB</name>
<sequence length="34" mass="3584">MKRVIAAALLMLAALPALAERSITDTTGREVTIS</sequence>
<evidence type="ECO:0000313" key="2">
    <source>
        <dbReference type="EMBL" id="SEO33250.1"/>
    </source>
</evidence>
<accession>A0A1H8NUC5</accession>
<protein>
    <submittedName>
        <fullName evidence="2">Uncharacterized protein</fullName>
    </submittedName>
</protein>
<dbReference type="EMBL" id="FODE01000070">
    <property type="protein sequence ID" value="SEO33250.1"/>
    <property type="molecule type" value="Genomic_DNA"/>
</dbReference>
<evidence type="ECO:0000313" key="3">
    <source>
        <dbReference type="Proteomes" id="UP000199054"/>
    </source>
</evidence>
<gene>
    <name evidence="2" type="ORF">SAMN04489859_107017</name>
</gene>
<keyword evidence="3" id="KW-1185">Reference proteome</keyword>
<proteinExistence type="predicted"/>
<evidence type="ECO:0000256" key="1">
    <source>
        <dbReference type="SAM" id="SignalP"/>
    </source>
</evidence>
<keyword evidence="1" id="KW-0732">Signal</keyword>
<organism evidence="2 3">
    <name type="scientific">Paracoccus alcaliphilus</name>
    <dbReference type="NCBI Taxonomy" id="34002"/>
    <lineage>
        <taxon>Bacteria</taxon>
        <taxon>Pseudomonadati</taxon>
        <taxon>Pseudomonadota</taxon>
        <taxon>Alphaproteobacteria</taxon>
        <taxon>Rhodobacterales</taxon>
        <taxon>Paracoccaceae</taxon>
        <taxon>Paracoccus</taxon>
    </lineage>
</organism>
<dbReference type="AlphaFoldDB" id="A0A1H8NUC5"/>
<dbReference type="STRING" id="34002.SAMN04489859_107017"/>
<dbReference type="Proteomes" id="UP000199054">
    <property type="component" value="Unassembled WGS sequence"/>
</dbReference>
<feature type="signal peptide" evidence="1">
    <location>
        <begin position="1"/>
        <end position="19"/>
    </location>
</feature>
<reference evidence="2 3" key="1">
    <citation type="submission" date="2016-10" db="EMBL/GenBank/DDBJ databases">
        <authorList>
            <person name="de Groot N.N."/>
        </authorList>
    </citation>
    <scope>NUCLEOTIDE SEQUENCE [LARGE SCALE GENOMIC DNA]</scope>
    <source>
        <strain evidence="2 3">DSM 8512</strain>
    </source>
</reference>
<feature type="chain" id="PRO_5011519988" evidence="1">
    <location>
        <begin position="20"/>
        <end position="34"/>
    </location>
</feature>